<accession>A0A108U6D6</accession>
<keyword evidence="5 9" id="KW-1133">Transmembrane helix</keyword>
<gene>
    <name evidence="10" type="ORF">AZ78_0931</name>
</gene>
<keyword evidence="11" id="KW-1185">Reference proteome</keyword>
<evidence type="ECO:0000313" key="10">
    <source>
        <dbReference type="EMBL" id="KWS03385.1"/>
    </source>
</evidence>
<dbReference type="RefSeq" id="WP_036109615.1">
    <property type="nucleotide sequence ID" value="NZ_JAJA02000001.1"/>
</dbReference>
<sequence>MRIRDHRADDEPEINLVPLIDVILVLIIFFVVTATFDARSVLKLELPRATGEPSGDASKALIVLVNAEGRYFVGDREVLRDDLESLKATIAEVAGSDRDRSVMLRADARTPYQAVVTVYDALGQLGFRKIMSATAPPQNTGGAANTSGGGKPAAGPAR</sequence>
<comment type="subcellular location">
    <subcellularLocation>
        <location evidence="1">Cell membrane</location>
        <topology evidence="1">Single-pass membrane protein</topology>
    </subcellularLocation>
    <subcellularLocation>
        <location evidence="7">Cell membrane</location>
        <topology evidence="7">Single-pass type II membrane protein</topology>
    </subcellularLocation>
</comment>
<evidence type="ECO:0000256" key="9">
    <source>
        <dbReference type="SAM" id="Phobius"/>
    </source>
</evidence>
<keyword evidence="4 7" id="KW-0812">Transmembrane</keyword>
<dbReference type="EMBL" id="JAJA02000001">
    <property type="protein sequence ID" value="KWS03385.1"/>
    <property type="molecule type" value="Genomic_DNA"/>
</dbReference>
<dbReference type="Proteomes" id="UP000023435">
    <property type="component" value="Unassembled WGS sequence"/>
</dbReference>
<dbReference type="OrthoDB" id="9793581at2"/>
<comment type="similarity">
    <text evidence="2 7">Belongs to the ExbD/TolR family.</text>
</comment>
<keyword evidence="7" id="KW-0813">Transport</keyword>
<evidence type="ECO:0000256" key="7">
    <source>
        <dbReference type="RuleBase" id="RU003879"/>
    </source>
</evidence>
<dbReference type="Gene3D" id="3.30.420.270">
    <property type="match status" value="1"/>
</dbReference>
<dbReference type="PANTHER" id="PTHR30558:SF3">
    <property type="entry name" value="BIOPOLYMER TRANSPORT PROTEIN EXBD-RELATED"/>
    <property type="match status" value="1"/>
</dbReference>
<dbReference type="PANTHER" id="PTHR30558">
    <property type="entry name" value="EXBD MEMBRANE COMPONENT OF PMF-DRIVEN MACROMOLECULE IMPORT SYSTEM"/>
    <property type="match status" value="1"/>
</dbReference>
<keyword evidence="6 9" id="KW-0472">Membrane</keyword>
<keyword evidence="7" id="KW-0653">Protein transport</keyword>
<evidence type="ECO:0000256" key="1">
    <source>
        <dbReference type="ARBA" id="ARBA00004162"/>
    </source>
</evidence>
<evidence type="ECO:0000256" key="3">
    <source>
        <dbReference type="ARBA" id="ARBA00022475"/>
    </source>
</evidence>
<evidence type="ECO:0000256" key="6">
    <source>
        <dbReference type="ARBA" id="ARBA00023136"/>
    </source>
</evidence>
<dbReference type="GO" id="GO:0022857">
    <property type="term" value="F:transmembrane transporter activity"/>
    <property type="evidence" value="ECO:0007669"/>
    <property type="project" value="InterPro"/>
</dbReference>
<protein>
    <submittedName>
        <fullName evidence="10">Biopolymer transport protein ExbD/TolR</fullName>
    </submittedName>
</protein>
<evidence type="ECO:0000256" key="4">
    <source>
        <dbReference type="ARBA" id="ARBA00022692"/>
    </source>
</evidence>
<evidence type="ECO:0000313" key="11">
    <source>
        <dbReference type="Proteomes" id="UP000023435"/>
    </source>
</evidence>
<dbReference type="InterPro" id="IPR003400">
    <property type="entry name" value="ExbD"/>
</dbReference>
<feature type="region of interest" description="Disordered" evidence="8">
    <location>
        <begin position="135"/>
        <end position="158"/>
    </location>
</feature>
<reference evidence="10 11" key="1">
    <citation type="journal article" date="2014" name="Genome Announc.">
        <title>Draft Genome Sequence of Lysobacter capsici AZ78, a Bacterium Antagonistic to Plant-Pathogenic Oomycetes.</title>
        <authorList>
            <person name="Puopolo G."/>
            <person name="Sonego P."/>
            <person name="Engelen K."/>
            <person name="Pertot I."/>
        </authorList>
    </citation>
    <scope>NUCLEOTIDE SEQUENCE [LARGE SCALE GENOMIC DNA]</scope>
    <source>
        <strain evidence="10 11">AZ78</strain>
    </source>
</reference>
<evidence type="ECO:0000256" key="5">
    <source>
        <dbReference type="ARBA" id="ARBA00022989"/>
    </source>
</evidence>
<keyword evidence="3" id="KW-1003">Cell membrane</keyword>
<organism evidence="10 11">
    <name type="scientific">Lysobacter capsici AZ78</name>
    <dbReference type="NCBI Taxonomy" id="1444315"/>
    <lineage>
        <taxon>Bacteria</taxon>
        <taxon>Pseudomonadati</taxon>
        <taxon>Pseudomonadota</taxon>
        <taxon>Gammaproteobacteria</taxon>
        <taxon>Lysobacterales</taxon>
        <taxon>Lysobacteraceae</taxon>
        <taxon>Lysobacter</taxon>
    </lineage>
</organism>
<name>A0A108U6D6_9GAMM</name>
<comment type="caution">
    <text evidence="10">The sequence shown here is derived from an EMBL/GenBank/DDBJ whole genome shotgun (WGS) entry which is preliminary data.</text>
</comment>
<dbReference type="GO" id="GO:0015031">
    <property type="term" value="P:protein transport"/>
    <property type="evidence" value="ECO:0007669"/>
    <property type="project" value="UniProtKB-KW"/>
</dbReference>
<proteinExistence type="inferred from homology"/>
<evidence type="ECO:0000256" key="2">
    <source>
        <dbReference type="ARBA" id="ARBA00005811"/>
    </source>
</evidence>
<evidence type="ECO:0000256" key="8">
    <source>
        <dbReference type="SAM" id="MobiDB-lite"/>
    </source>
</evidence>
<feature type="transmembrane region" description="Helical" evidence="9">
    <location>
        <begin position="16"/>
        <end position="36"/>
    </location>
</feature>
<dbReference type="AlphaFoldDB" id="A0A108U6D6"/>
<dbReference type="Pfam" id="PF02472">
    <property type="entry name" value="ExbD"/>
    <property type="match status" value="1"/>
</dbReference>
<dbReference type="GO" id="GO:0005886">
    <property type="term" value="C:plasma membrane"/>
    <property type="evidence" value="ECO:0007669"/>
    <property type="project" value="UniProtKB-SubCell"/>
</dbReference>